<sequence length="521" mass="58654">MSSQLTTYITLICTSGVLNLYLGAYVFAKRQQYKKIANFFMIYTASITIYCFASAFSLTADTIGQLKLWNILLYIGMAASAPLGLLFVMHYLGIKLTKKRIAAMLAIPAISVLMVATNDVHHLHYKVFEIDPSLGAPFVHQEIGLWYLIHGIYTFGCMLAAFLLVIFRWRETAKAYRPQIFALSIGQLIPMSTAFIYLIGLTPEGIDPVPMVICASSILYLWVINRSQLFAVMPIAKDAIFNSISDGVFVLNESLNLIEFNQSAEKMFPSLNASLFGMHFESVWKGLSETAFPFEIKAAESLQEIELKNGLLERVYQVRISPLRHGSENKGLLIIFTDITEVKSLQRKLEHQAYYDELTGIFNRRAFFQTSEQQFAKAKQMEAPFTVMLIDIDHFKQVNDKYGHQVGDQLLKHVVDICRAELKKNMLFARYGGEEFVLALDGMNMEEGAVVAERLRRQVETSFLHVDGNRISVTISSGVAEASAMQGETLYQLLNKADLALYAAKHEGRNQVKTHAAEQLV</sequence>
<dbReference type="SUPFAM" id="SSF55785">
    <property type="entry name" value="PYP-like sensor domain (PAS domain)"/>
    <property type="match status" value="1"/>
</dbReference>
<feature type="transmembrane region" description="Helical" evidence="1">
    <location>
        <begin position="6"/>
        <end position="28"/>
    </location>
</feature>
<dbReference type="Pfam" id="PF16927">
    <property type="entry name" value="HisKA_7TM"/>
    <property type="match status" value="1"/>
</dbReference>
<dbReference type="InterPro" id="IPR013656">
    <property type="entry name" value="PAS_4"/>
</dbReference>
<evidence type="ECO:0000256" key="1">
    <source>
        <dbReference type="SAM" id="Phobius"/>
    </source>
</evidence>
<dbReference type="Gene3D" id="3.30.450.20">
    <property type="entry name" value="PAS domain"/>
    <property type="match status" value="1"/>
</dbReference>
<dbReference type="CDD" id="cd01949">
    <property type="entry name" value="GGDEF"/>
    <property type="match status" value="1"/>
</dbReference>
<feature type="transmembrane region" description="Helical" evidence="1">
    <location>
        <begin position="145"/>
        <end position="167"/>
    </location>
</feature>
<keyword evidence="1" id="KW-1133">Transmembrane helix</keyword>
<accession>A0A098EG29</accession>
<proteinExistence type="predicted"/>
<dbReference type="NCBIfam" id="TIGR00254">
    <property type="entry name" value="GGDEF"/>
    <property type="match status" value="1"/>
</dbReference>
<evidence type="ECO:0000259" key="2">
    <source>
        <dbReference type="PROSITE" id="PS50887"/>
    </source>
</evidence>
<dbReference type="SUPFAM" id="SSF55073">
    <property type="entry name" value="Nucleotide cyclase"/>
    <property type="match status" value="1"/>
</dbReference>
<reference evidence="3 4" key="1">
    <citation type="submission" date="2014-09" db="EMBL/GenBank/DDBJ databases">
        <authorList>
            <person name="Urmite Genomes Urmite Genomes"/>
        </authorList>
    </citation>
    <scope>NUCLEOTIDE SEQUENCE [LARGE SCALE GENOMIC DNA]</scope>
    <source>
        <strain evidence="3 4">ES2</strain>
    </source>
</reference>
<feature type="transmembrane region" description="Helical" evidence="1">
    <location>
        <begin position="40"/>
        <end position="59"/>
    </location>
</feature>
<dbReference type="RefSeq" id="WP_052649595.1">
    <property type="nucleotide sequence ID" value="NZ_CCXS01000001.1"/>
</dbReference>
<dbReference type="NCBIfam" id="TIGR00229">
    <property type="entry name" value="sensory_box"/>
    <property type="match status" value="1"/>
</dbReference>
<dbReference type="OrthoDB" id="9759607at2"/>
<feature type="transmembrane region" description="Helical" evidence="1">
    <location>
        <begin position="71"/>
        <end position="94"/>
    </location>
</feature>
<dbReference type="InterPro" id="IPR029787">
    <property type="entry name" value="Nucleotide_cyclase"/>
</dbReference>
<dbReference type="InterPro" id="IPR031621">
    <property type="entry name" value="HisKA_7TM"/>
</dbReference>
<evidence type="ECO:0000313" key="3">
    <source>
        <dbReference type="EMBL" id="CEG21228.1"/>
    </source>
</evidence>
<evidence type="ECO:0000313" key="4">
    <source>
        <dbReference type="Proteomes" id="UP000043699"/>
    </source>
</evidence>
<organism evidence="3 4">
    <name type="scientific">Planococcus massiliensis</name>
    <dbReference type="NCBI Taxonomy" id="1499687"/>
    <lineage>
        <taxon>Bacteria</taxon>
        <taxon>Bacillati</taxon>
        <taxon>Bacillota</taxon>
        <taxon>Bacilli</taxon>
        <taxon>Bacillales</taxon>
        <taxon>Caryophanaceae</taxon>
        <taxon>Planococcus</taxon>
    </lineage>
</organism>
<dbReference type="EMBL" id="CCXS01000001">
    <property type="protein sequence ID" value="CEG21228.1"/>
    <property type="molecule type" value="Genomic_DNA"/>
</dbReference>
<keyword evidence="1" id="KW-0472">Membrane</keyword>
<keyword evidence="4" id="KW-1185">Reference proteome</keyword>
<dbReference type="GO" id="GO:0052621">
    <property type="term" value="F:diguanylate cyclase activity"/>
    <property type="evidence" value="ECO:0007669"/>
    <property type="project" value="TreeGrafter"/>
</dbReference>
<dbReference type="PROSITE" id="PS50887">
    <property type="entry name" value="GGDEF"/>
    <property type="match status" value="1"/>
</dbReference>
<dbReference type="PANTHER" id="PTHR45138:SF9">
    <property type="entry name" value="DIGUANYLATE CYCLASE DGCM-RELATED"/>
    <property type="match status" value="1"/>
</dbReference>
<keyword evidence="1" id="KW-0812">Transmembrane</keyword>
<dbReference type="SMART" id="SM00267">
    <property type="entry name" value="GGDEF"/>
    <property type="match status" value="1"/>
</dbReference>
<dbReference type="Gene3D" id="3.30.70.270">
    <property type="match status" value="1"/>
</dbReference>
<gene>
    <name evidence="3" type="primary">ycdT_1</name>
    <name evidence="3" type="ORF">BN1080_00132</name>
</gene>
<feature type="transmembrane region" description="Helical" evidence="1">
    <location>
        <begin position="179"/>
        <end position="199"/>
    </location>
</feature>
<feature type="domain" description="GGDEF" evidence="2">
    <location>
        <begin position="383"/>
        <end position="517"/>
    </location>
</feature>
<dbReference type="Pfam" id="PF00990">
    <property type="entry name" value="GGDEF"/>
    <property type="match status" value="1"/>
</dbReference>
<dbReference type="InterPro" id="IPR035965">
    <property type="entry name" value="PAS-like_dom_sf"/>
</dbReference>
<protein>
    <submittedName>
        <fullName evidence="3">Putative diguanylate cyclase YcdT</fullName>
    </submittedName>
</protein>
<dbReference type="STRING" id="1499687.BN1080_00132"/>
<dbReference type="FunFam" id="3.30.70.270:FF:000001">
    <property type="entry name" value="Diguanylate cyclase domain protein"/>
    <property type="match status" value="1"/>
</dbReference>
<dbReference type="Pfam" id="PF08448">
    <property type="entry name" value="PAS_4"/>
    <property type="match status" value="1"/>
</dbReference>
<dbReference type="PANTHER" id="PTHR45138">
    <property type="entry name" value="REGULATORY COMPONENTS OF SENSORY TRANSDUCTION SYSTEM"/>
    <property type="match status" value="1"/>
</dbReference>
<dbReference type="InterPro" id="IPR050469">
    <property type="entry name" value="Diguanylate_Cyclase"/>
</dbReference>
<dbReference type="InterPro" id="IPR000014">
    <property type="entry name" value="PAS"/>
</dbReference>
<dbReference type="InterPro" id="IPR000160">
    <property type="entry name" value="GGDEF_dom"/>
</dbReference>
<dbReference type="AlphaFoldDB" id="A0A098EG29"/>
<name>A0A098EG29_9BACL</name>
<dbReference type="InterPro" id="IPR043128">
    <property type="entry name" value="Rev_trsase/Diguanyl_cyclase"/>
</dbReference>
<dbReference type="Proteomes" id="UP000043699">
    <property type="component" value="Unassembled WGS sequence"/>
</dbReference>
<feature type="transmembrane region" description="Helical" evidence="1">
    <location>
        <begin position="101"/>
        <end position="125"/>
    </location>
</feature>